<name>A0A7W9S337_9HYPH</name>
<keyword evidence="1 7" id="KW-0328">Glycosyltransferase</keyword>
<evidence type="ECO:0000256" key="2">
    <source>
        <dbReference type="ARBA" id="ARBA00022679"/>
    </source>
</evidence>
<dbReference type="Gene3D" id="1.50.10.10">
    <property type="match status" value="1"/>
</dbReference>
<keyword evidence="3" id="KW-1133">Transmembrane helix</keyword>
<keyword evidence="2 7" id="KW-0808">Transferase</keyword>
<evidence type="ECO:0000256" key="3">
    <source>
        <dbReference type="SAM" id="Phobius"/>
    </source>
</evidence>
<dbReference type="PANTHER" id="PTHR37469:SF2">
    <property type="entry name" value="CELLOBIONIC ACID PHOSPHORYLASE"/>
    <property type="match status" value="1"/>
</dbReference>
<dbReference type="InterPro" id="IPR037018">
    <property type="entry name" value="GH65_N"/>
</dbReference>
<dbReference type="Gene3D" id="1.50.10.140">
    <property type="match status" value="2"/>
</dbReference>
<feature type="domain" description="Glycoamylase-like" evidence="5">
    <location>
        <begin position="1292"/>
        <end position="1499"/>
    </location>
</feature>
<dbReference type="CDD" id="cd11753">
    <property type="entry name" value="GH94N_ChvB_NdvB_2_like"/>
    <property type="match status" value="1"/>
</dbReference>
<dbReference type="Pfam" id="PF17167">
    <property type="entry name" value="Glyco_hydro_94"/>
    <property type="match status" value="1"/>
</dbReference>
<dbReference type="InterPro" id="IPR052047">
    <property type="entry name" value="GH94_Enzymes"/>
</dbReference>
<evidence type="ECO:0000256" key="1">
    <source>
        <dbReference type="ARBA" id="ARBA00022676"/>
    </source>
</evidence>
<feature type="transmembrane region" description="Helical" evidence="3">
    <location>
        <begin position="401"/>
        <end position="421"/>
    </location>
</feature>
<dbReference type="InterPro" id="IPR037824">
    <property type="entry name" value="GH94N_2_NdvB"/>
</dbReference>
<protein>
    <submittedName>
        <fullName evidence="7">Cyclic beta-1,2-glucan synthetase</fullName>
        <ecNumber evidence="7">2.4.1.-</ecNumber>
    </submittedName>
</protein>
<feature type="domain" description="Glycosyl hydrolase 94 supersandwich" evidence="4">
    <location>
        <begin position="2056"/>
        <end position="2327"/>
    </location>
</feature>
<dbReference type="InterPro" id="IPR037820">
    <property type="entry name" value="GH94N_NdvB"/>
</dbReference>
<accession>A0A7W9S337</accession>
<dbReference type="SUPFAM" id="SSF48208">
    <property type="entry name" value="Six-hairpin glycosidases"/>
    <property type="match status" value="1"/>
</dbReference>
<evidence type="ECO:0000259" key="5">
    <source>
        <dbReference type="Pfam" id="PF10091"/>
    </source>
</evidence>
<dbReference type="EMBL" id="JACHEU010000001">
    <property type="protein sequence ID" value="MBB6012939.1"/>
    <property type="molecule type" value="Genomic_DNA"/>
</dbReference>
<dbReference type="InterPro" id="IPR012341">
    <property type="entry name" value="6hp_glycosidase-like_sf"/>
</dbReference>
<gene>
    <name evidence="7" type="ORF">HNR59_002284</name>
</gene>
<evidence type="ECO:0000259" key="6">
    <source>
        <dbReference type="Pfam" id="PF17167"/>
    </source>
</evidence>
<comment type="caution">
    <text evidence="7">The sequence shown here is derived from an EMBL/GenBank/DDBJ whole genome shotgun (WGS) entry which is preliminary data.</text>
</comment>
<dbReference type="InterPro" id="IPR010383">
    <property type="entry name" value="Glyco_hydrolase_94_b-supersand"/>
</dbReference>
<dbReference type="GO" id="GO:0030246">
    <property type="term" value="F:carbohydrate binding"/>
    <property type="evidence" value="ECO:0007669"/>
    <property type="project" value="InterPro"/>
</dbReference>
<feature type="transmembrane region" description="Helical" evidence="3">
    <location>
        <begin position="926"/>
        <end position="946"/>
    </location>
</feature>
<dbReference type="Gene3D" id="2.60.420.10">
    <property type="entry name" value="Maltose phosphorylase, domain 3"/>
    <property type="match status" value="1"/>
</dbReference>
<dbReference type="CDD" id="cd11756">
    <property type="entry name" value="GH94N_ChvB_NdvB_1_like"/>
    <property type="match status" value="1"/>
</dbReference>
<dbReference type="InterPro" id="IPR008928">
    <property type="entry name" value="6-hairpin_glycosidase_sf"/>
</dbReference>
<dbReference type="EC" id="2.4.1.-" evidence="7"/>
<dbReference type="SUPFAM" id="SSF74650">
    <property type="entry name" value="Galactose mutarotase-like"/>
    <property type="match status" value="2"/>
</dbReference>
<dbReference type="PANTHER" id="PTHR37469">
    <property type="entry name" value="CELLOBIONIC ACID PHOSPHORYLASE-RELATED"/>
    <property type="match status" value="1"/>
</dbReference>
<dbReference type="GO" id="GO:0005975">
    <property type="term" value="P:carbohydrate metabolic process"/>
    <property type="evidence" value="ECO:0007669"/>
    <property type="project" value="InterPro"/>
</dbReference>
<dbReference type="InterPro" id="IPR033432">
    <property type="entry name" value="GH94_catalytic"/>
</dbReference>
<keyword evidence="8" id="KW-1185">Reference proteome</keyword>
<dbReference type="InterPro" id="IPR011013">
    <property type="entry name" value="Gal_mutarotase_sf_dom"/>
</dbReference>
<evidence type="ECO:0000313" key="8">
    <source>
        <dbReference type="Proteomes" id="UP000533306"/>
    </source>
</evidence>
<feature type="transmembrane region" description="Helical" evidence="3">
    <location>
        <begin position="953"/>
        <end position="972"/>
    </location>
</feature>
<feature type="transmembrane region" description="Helical" evidence="3">
    <location>
        <begin position="433"/>
        <end position="462"/>
    </location>
</feature>
<dbReference type="Pfam" id="PF10091">
    <property type="entry name" value="Glycoamylase"/>
    <property type="match status" value="1"/>
</dbReference>
<feature type="domain" description="Glycosyl hydrolase 94 catalytic" evidence="6">
    <location>
        <begin position="2341"/>
        <end position="2764"/>
    </location>
</feature>
<dbReference type="SMART" id="SM01068">
    <property type="entry name" value="CBM_X"/>
    <property type="match status" value="2"/>
</dbReference>
<dbReference type="Gene3D" id="2.70.98.40">
    <property type="entry name" value="Glycoside hydrolase, family 65, N-terminal domain"/>
    <property type="match status" value="2"/>
</dbReference>
<keyword evidence="3" id="KW-0812">Transmembrane</keyword>
<dbReference type="InterPro" id="IPR019282">
    <property type="entry name" value="Glycoamylase-like_cons_dom"/>
</dbReference>
<feature type="transmembrane region" description="Helical" evidence="3">
    <location>
        <begin position="802"/>
        <end position="821"/>
    </location>
</feature>
<organism evidence="7 8">
    <name type="scientific">Aquamicrobium lusatiense</name>
    <dbReference type="NCBI Taxonomy" id="89772"/>
    <lineage>
        <taxon>Bacteria</taxon>
        <taxon>Pseudomonadati</taxon>
        <taxon>Pseudomonadota</taxon>
        <taxon>Alphaproteobacteria</taxon>
        <taxon>Hyphomicrobiales</taxon>
        <taxon>Phyllobacteriaceae</taxon>
        <taxon>Aquamicrobium</taxon>
    </lineage>
</organism>
<proteinExistence type="predicted"/>
<dbReference type="RefSeq" id="WP_183830073.1">
    <property type="nucleotide sequence ID" value="NZ_JACHEU010000001.1"/>
</dbReference>
<feature type="domain" description="Glycosyl hydrolase 94 supersandwich" evidence="4">
    <location>
        <begin position="1546"/>
        <end position="1819"/>
    </location>
</feature>
<evidence type="ECO:0000259" key="4">
    <source>
        <dbReference type="Pfam" id="PF06165"/>
    </source>
</evidence>
<sequence>MNIQTSPDKLTIEPASIPSAAEEPIRSQFYQEDRLRLLGRQMAEGDTHSLAGLGAFDFQNRIRESAAKILEVYRSTNAAQAKGETITPAAQWLLDNNYLVEETIYQIKRDLPRRFYQQLPTLQLKDGTSVPRALAIAWAYVAHSDSSVSAQTFKAIVEGFQAVEPMKIGEIWALPSLLRFVLIENLRRLAVRVERARKMRLVANEVADTALASADGSEREQTIDRYGVYARDTTFATQLLYRLRDGSQNAGRALLWLEGELEKSGSDAEQIIMAEHQTLSAGNVTTGNIIRGLRLINDVDWTVWFEEVSRIDELLRQRGDYAALDFASRDQYRTAIEELARRSGRSEYDVAETAVALAEKSAGETADVGFYLVGPRREVLEQEIGFRPSFGLSLKRSFRKAGWPGIAVPVFALTALLLYMSGNALAALGLSGWALAIMLILFAVPASEGALGFFNTVVLLFLKPTRLIGYDYKEEIPAASRTLVVVPSLIGSRDDVEENIRNIEVHHLANVSDELYFALLSDWPDSDRELSQSDTEILDFARAEINRLNQRYPSQGTPRFHLLHRRRLYNPSQGVWMGWERKRGKLHELNLLLRGDGDTTFLPLDAPLPEGVVYVMTLDADTRTTRDAVSKLIGKLAHPLNRPHFDAATKKVSAGYTILQPRITPSLTTGDEASFLQRVFSSDRGLDPYVFAVSDLYQDVFGDGTFTGKGLYHIDAFEAALKDRFDENAILSHDLVEGAFARSALVTDVELVEDYPTRYSVDASRQHRWARGDWQLLRFILNPLSGVPALSRWKMVDNLRRTLTPIFWVMAAIAGWTLLPFTQAAQWQALLILTLFMAPTFNIVNGLFPKSLDTTPRGHFSALARDIAFGTANVALRVVLMAHSAWMMGDAIIRTLYRLFVSRKKLLEWRTASQAHKSGANDLGSYYSAMYGAVIIGVVGLAIPVFNDSTGAFVAFFFALFWVGSPAFAWLISRSAETEDRLHLAPRDMHELRIAARRTWHYFENFVTEEHHHLPPDNFQESPAPVVAPRTSPTNVGVYLLSVVSARDFGWISMADAVSRIEVTLSTIEIMPRERGHLFNWYDTRTLAPLHPLYISSVDSGNLAGHLVTVAAACAEWAEAPSVHLHGDFEGVLDVVAIIDESLDELPDDRRQLRPLRQRLADRLDGMRRAVLTIKEQPEMASIRTINLSVLSGEIRKLAVAMHTEVGSARSEILVDWAARLEATCEAHVHDSHADDRTVEELRTRLLKLRERARRYAFEMDFSFLMRNERKLLSIGYRVDEHQLDESCYDLLASEARMTSLFGIAKGDLPTEHWFKLGRPIVEIGFRGALMSWSGSMFEYLMPPLVMKEPHGSLLNQTSNLIIKRQIQYGRSRNVPWGISEAAYNARDRELTYQYTNFGVPGLGLKRGLAQNLVIAPYATILAAQFMPREAVENLKRLRSIGALGRYGYHDAVDFTPQRVPEGANHAVVLNYYAHHSGMTIAAVANVVFEGRLRDRFHSDPVIESAELLLQEKAPREIPADTVRTEAEERPLLDEQEVQSLDTRIVPDPANALRATSLMSNGRYSMMVTATGSGYSRWGDLAVTRWQPDPVEDRMGSYIFLRDVDTGDWWSATAEPKQAPGEVSQTYFSDDKATFAKVVQSLRSEVECIVISEGHGEGRRVTLHNDGSSDRYIEVTSFAELVLAPEVSDNAHPAFSKMFVETEIADDNGAIFAKRRKRDQREADIVAVHFVTDPTGLARDTEAETDRRAFIGRGRNIADPAAMEPGARLEGNAGFTLDPIAALRRKVRVPANKKVSLTFWTCVGANREELDDAINRLDHPESFARQAMLSWTRSQVQTRHLGLSLAEAAIGQSLARYLIYPDANMRLPSEAISAGLGKQSSLWPTSISGDYPIFAIRIDDLADLEIVAQGLRYQEYMRARGLTADLVIVNEQSSSYVQDLQQAIDYLCENSRLRGSELGPRQHIFAVRRDLMDEPTYRTLLASARVVLHTRNGTISDQIERAEITALQARETASGVAIGAVATAALEPSVPLKPKTADGKGLSNWNGFGGFEGDGRRYVVRLAGRTVTPQPWINVISNDAFGFHTSAEGAAFSWSRNSRDYQLTPWSNDPVTNRPGEGIYIHDLDSGASFSPLAAVVRDPGVLYETCHGQGFTTFRARRGALDMELTHVVDPADPVRISRLRIRNTGAGTARLRVYAYAEWVLGTHRSRTAGTIIPSQDTATGAMLATNPYNLDFGGRVAFLASDQRPDSVTADRGEFIGRRGSSEKPVSVLAGSPLSGRIEAGDDPCAALSRDVELAADGEVTLLWLLGDAESPQEATALIERHRNVDFDSRLAQTEAGWRDFLDTIQVETPDKTLDFMVNHWLPYQSLSCRIRARSAFYQASGAFGFRDQLQDTLSLMAHDPGLARAQILNAAGRQFAEGDVQHWWLPRTGAGVRTMISDDVVWLAHAAAYYIEVSGDRAILREKLPFLQGPQLGEGEHDAFFTPEPSAEIVPLYEHCARALDLAAKRSSPSGLPLILGGDWNDGMNSVGDEGRGESVWLGWFLLRTLNDFIPIASEQGDAKRAGVWQAHADVLKRALENSGWDGQWYRRGTFDDGTPLGSRESQECKIDSIAQSWSVISGEGDPARSRTAIDNAGEMLVDEEHGILKLFTPPFANWDKDPGYIKSYPPGVRENGGQYTHAATWFVIALAEMGRVEEAYKCFSMLNPVSHSTDEASAEHYRVEPYVVAADVYAADKAGRGGWTWYTGSAGWLYRAAVEAILGINRRGDAIEITPRIPAHWDGYTARLALGGGSQTIRVVRNRAAKAISLEVNGRKLDGTTFPLSQGQTEVVVTLPANGAQPRVGVSKKP</sequence>
<dbReference type="Proteomes" id="UP000533306">
    <property type="component" value="Unassembled WGS sequence"/>
</dbReference>
<dbReference type="Pfam" id="PF06165">
    <property type="entry name" value="GH94_b-supersand"/>
    <property type="match status" value="2"/>
</dbReference>
<evidence type="ECO:0000313" key="7">
    <source>
        <dbReference type="EMBL" id="MBB6012939.1"/>
    </source>
</evidence>
<feature type="transmembrane region" description="Helical" evidence="3">
    <location>
        <begin position="827"/>
        <end position="848"/>
    </location>
</feature>
<reference evidence="7 8" key="1">
    <citation type="submission" date="2020-08" db="EMBL/GenBank/DDBJ databases">
        <title>Genomic Encyclopedia of Type Strains, Phase IV (KMG-IV): sequencing the most valuable type-strain genomes for metagenomic binning, comparative biology and taxonomic classification.</title>
        <authorList>
            <person name="Goeker M."/>
        </authorList>
    </citation>
    <scope>NUCLEOTIDE SEQUENCE [LARGE SCALE GENOMIC DNA]</scope>
    <source>
        <strain evidence="7 8">DSM 11099</strain>
    </source>
</reference>
<dbReference type="GO" id="GO:0016757">
    <property type="term" value="F:glycosyltransferase activity"/>
    <property type="evidence" value="ECO:0007669"/>
    <property type="project" value="UniProtKB-KW"/>
</dbReference>
<keyword evidence="3" id="KW-0472">Membrane</keyword>